<dbReference type="SMART" id="SM00326">
    <property type="entry name" value="SH3"/>
    <property type="match status" value="1"/>
</dbReference>
<evidence type="ECO:0000256" key="5">
    <source>
        <dbReference type="SAM" id="MobiDB-lite"/>
    </source>
</evidence>
<feature type="domain" description="SH3" evidence="6">
    <location>
        <begin position="1"/>
        <end position="51"/>
    </location>
</feature>
<keyword evidence="1 4" id="KW-0728">SH3 domain</keyword>
<dbReference type="InterPro" id="IPR036028">
    <property type="entry name" value="SH3-like_dom_sf"/>
</dbReference>
<dbReference type="Proteomes" id="UP000002748">
    <property type="component" value="Unassembled WGS sequence"/>
</dbReference>
<feature type="compositionally biased region" description="Acidic residues" evidence="5">
    <location>
        <begin position="628"/>
        <end position="652"/>
    </location>
</feature>
<evidence type="ECO:0000256" key="1">
    <source>
        <dbReference type="ARBA" id="ARBA00022443"/>
    </source>
</evidence>
<organism evidence="9 10">
    <name type="scientific">Trichosporon asahii var. asahii (strain ATCC 90039 / CBS 2479 / JCM 2466 / KCTC 7840 / NBRC 103889/ NCYC 2677 / UAMH 7654)</name>
    <name type="common">Yeast</name>
    <dbReference type="NCBI Taxonomy" id="1186058"/>
    <lineage>
        <taxon>Eukaryota</taxon>
        <taxon>Fungi</taxon>
        <taxon>Dikarya</taxon>
        <taxon>Basidiomycota</taxon>
        <taxon>Agaricomycotina</taxon>
        <taxon>Tremellomycetes</taxon>
        <taxon>Trichosporonales</taxon>
        <taxon>Trichosporonaceae</taxon>
        <taxon>Trichosporon</taxon>
    </lineage>
</organism>
<dbReference type="Pfam" id="PF00618">
    <property type="entry name" value="RasGEF_N"/>
    <property type="match status" value="1"/>
</dbReference>
<dbReference type="PANTHER" id="PTHR23113">
    <property type="entry name" value="GUANINE NUCLEOTIDE EXCHANGE FACTOR"/>
    <property type="match status" value="1"/>
</dbReference>
<dbReference type="Gene3D" id="1.10.840.10">
    <property type="entry name" value="Ras guanine-nucleotide exchange factors catalytic domain"/>
    <property type="match status" value="1"/>
</dbReference>
<dbReference type="SUPFAM" id="SSF48366">
    <property type="entry name" value="Ras GEF"/>
    <property type="match status" value="1"/>
</dbReference>
<dbReference type="InterPro" id="IPR008937">
    <property type="entry name" value="Ras-like_GEF"/>
</dbReference>
<feature type="compositionally biased region" description="Low complexity" evidence="5">
    <location>
        <begin position="257"/>
        <end position="285"/>
    </location>
</feature>
<sequence length="1291" mass="141787">MYLSFKAGEVIRVHGRDPSGWWDGEVAFEEDGIRKSRRGWFPSNYVRELEWDEVSYKTLHVADEQQLLRRPERPAAEPAGILRSRRGSVASHESPTTSHQSHSSSSRLTTPLLDGSLPPALQALLQPVMQTLSLLHSSVSADRRRHITPSAAQVIAAIRQTLLRMDCLSKDSATLAAHPALGQQRRDVLAELSKLVSAAKQAGSEETRPDDDASLEATSRAADRVFNSIRGFLQCAGEMGVSVLPLATDGDRQGSDPAGPSSSRRLSRARAPSGSGSRGSRIPASESMRLKSASVSDLRGSARRQASNSSPPPPMPNASMSAGPPSASRFSGRSPSTTSGRSSPGRARRTSRVRHHRSQSFDFEQDNTETDIESASQSTHGTHSTHQTHVTPMVNPAARATEGEALYKQYSTGRAVHEAITAAEDALLSIIASFIGHIHSHHFDSHPSTHAYLIELTRETVDRVRDLLTIVEVAGQQASLLGMHQREIPTLRSARESLYEAAEQLVESAESVSRTFNQHLGEEAYEAEKAQLLVRTTKTLKAGTECSEVVKRIVPEDNTEPDFDSPDLNMAGVGYSPRKGYAAIGLGIRSGPGSLQSLTRRATSLGQLHRRYNHDGAGRVSMPPAKGDEDEEGEEEIVEDASSSDEEADESTETASTGRRGMRPISHPSQPAVGHVQRRSMDSGHPRSRSSSIRSSQVLGDRRSMDTTYTGELKTEERETTAISHRDSVHASVRTSTTSHVASSLLQSASSTGLSEITTTPSLSESGTTQVDSPKDADGKAVTRHTPPTPRTGQSIDANDPAGGDVRFWVVSHDYDPVEVAYNSDGILVGGTLRVLVEKLTPHDGPTDHNFMSTFWYTFRLFSNPTEFLNALIARYDLKPPPALQGVGHEQYHMWVERKLKPVRIRVCNVLKVWLDQHWRPDSDNAVLDTMEEFFLKRANDQVTPSLAAPGGRVAELVRKRKEPSATSSDSASNAPGTKQTSFDRIRNSAFPGRFTTPAVSTMPNSNISKALMNTLMKNPAPTAVSLTDFDTLELARQFCIMESKLFQAIAPEDLLMSGRKQVPALKALSTVSNQIIGWVTDGILNEQDAKHRAALLKFYIKLADKCLSLNNFSTMFAVLGGLNSATILRLKKTWDALNVKYRNVMEKLRAVIDHTKNHRAYREALRAATAKDEPVLPFLGLILTDITFTQEGNPNTRPSTLSPELQLINTDKYAKLGRIANEFKNYQRSFEYREIECVQTFLQRALTERGSGSLDALYRKSLLLEPRQNSERLNNMVEKPGWLGARLTNL</sequence>
<dbReference type="Gene3D" id="2.30.30.40">
    <property type="entry name" value="SH3 Domains"/>
    <property type="match status" value="1"/>
</dbReference>
<gene>
    <name evidence="9" type="ORF">A1Q1_04998</name>
</gene>
<feature type="compositionally biased region" description="Low complexity" evidence="5">
    <location>
        <begin position="317"/>
        <end position="345"/>
    </location>
</feature>
<evidence type="ECO:0000256" key="2">
    <source>
        <dbReference type="ARBA" id="ARBA00022658"/>
    </source>
</evidence>
<evidence type="ECO:0000259" key="6">
    <source>
        <dbReference type="PROSITE" id="PS50002"/>
    </source>
</evidence>
<dbReference type="GeneID" id="25988510"/>
<dbReference type="GO" id="GO:0005085">
    <property type="term" value="F:guanyl-nucleotide exchange factor activity"/>
    <property type="evidence" value="ECO:0007669"/>
    <property type="project" value="UniProtKB-KW"/>
</dbReference>
<dbReference type="CDD" id="cd06224">
    <property type="entry name" value="REM"/>
    <property type="match status" value="1"/>
</dbReference>
<dbReference type="HOGENOM" id="CLU_002116_0_0_1"/>
<dbReference type="Pfam" id="PF00617">
    <property type="entry name" value="RasGEF"/>
    <property type="match status" value="1"/>
</dbReference>
<evidence type="ECO:0000259" key="7">
    <source>
        <dbReference type="PROSITE" id="PS50009"/>
    </source>
</evidence>
<dbReference type="OrthoDB" id="28357at2759"/>
<dbReference type="PROSITE" id="PS50009">
    <property type="entry name" value="RASGEF_CAT"/>
    <property type="match status" value="1"/>
</dbReference>
<dbReference type="SUPFAM" id="SSF50044">
    <property type="entry name" value="SH3-domain"/>
    <property type="match status" value="1"/>
</dbReference>
<dbReference type="Gene3D" id="1.20.870.10">
    <property type="entry name" value="Son of sevenless (SoS) protein Chain: S domain 1"/>
    <property type="match status" value="1"/>
</dbReference>
<dbReference type="EMBL" id="ALBS01000295">
    <property type="protein sequence ID" value="EJT46351.1"/>
    <property type="molecule type" value="Genomic_DNA"/>
</dbReference>
<evidence type="ECO:0000313" key="9">
    <source>
        <dbReference type="EMBL" id="EJT46351.1"/>
    </source>
</evidence>
<dbReference type="PROSITE" id="PS50212">
    <property type="entry name" value="RASGEF_NTER"/>
    <property type="match status" value="1"/>
</dbReference>
<reference evidence="9 10" key="1">
    <citation type="journal article" date="2012" name="Eukaryot. Cell">
        <title>Draft genome sequence of CBS 2479, the standard type strain of Trichosporon asahii.</title>
        <authorList>
            <person name="Yang R.Y."/>
            <person name="Li H.T."/>
            <person name="Zhu H."/>
            <person name="Zhou G.P."/>
            <person name="Wang M."/>
            <person name="Wang L."/>
        </authorList>
    </citation>
    <scope>NUCLEOTIDE SEQUENCE [LARGE SCALE GENOMIC DNA]</scope>
    <source>
        <strain evidence="10">ATCC 90039 / CBS 2479 / JCM 2466 / KCTC 7840 / NCYC 2677 / UAMH 7654</strain>
    </source>
</reference>
<proteinExistence type="predicted"/>
<keyword evidence="2 3" id="KW-0344">Guanine-nucleotide releasing factor</keyword>
<dbReference type="GO" id="GO:0007265">
    <property type="term" value="P:Ras protein signal transduction"/>
    <property type="evidence" value="ECO:0007669"/>
    <property type="project" value="TreeGrafter"/>
</dbReference>
<dbReference type="GO" id="GO:0005886">
    <property type="term" value="C:plasma membrane"/>
    <property type="evidence" value="ECO:0007669"/>
    <property type="project" value="TreeGrafter"/>
</dbReference>
<dbReference type="InterPro" id="IPR001452">
    <property type="entry name" value="SH3_domain"/>
</dbReference>
<feature type="compositionally biased region" description="Basic residues" evidence="5">
    <location>
        <begin position="346"/>
        <end position="358"/>
    </location>
</feature>
<feature type="compositionally biased region" description="Acidic residues" evidence="5">
    <location>
        <begin position="363"/>
        <end position="372"/>
    </location>
</feature>
<dbReference type="Pfam" id="PF14604">
    <property type="entry name" value="SH3_9"/>
    <property type="match status" value="1"/>
</dbReference>
<dbReference type="CDD" id="cd00155">
    <property type="entry name" value="RasGEF"/>
    <property type="match status" value="1"/>
</dbReference>
<feature type="compositionally biased region" description="Low complexity" evidence="5">
    <location>
        <begin position="374"/>
        <end position="389"/>
    </location>
</feature>
<dbReference type="PROSITE" id="PS50002">
    <property type="entry name" value="SH3"/>
    <property type="match status" value="1"/>
</dbReference>
<feature type="compositionally biased region" description="Polar residues" evidence="5">
    <location>
        <begin position="733"/>
        <end position="772"/>
    </location>
</feature>
<dbReference type="SMART" id="SM00229">
    <property type="entry name" value="RasGEFN"/>
    <property type="match status" value="1"/>
</dbReference>
<dbReference type="InterPro" id="IPR036964">
    <property type="entry name" value="RASGEF_cat_dom_sf"/>
</dbReference>
<dbReference type="PANTHER" id="PTHR23113:SF354">
    <property type="entry name" value="BUD SITE SELECTION PROTEIN 5"/>
    <property type="match status" value="1"/>
</dbReference>
<feature type="compositionally biased region" description="Low complexity" evidence="5">
    <location>
        <begin position="91"/>
        <end position="110"/>
    </location>
</feature>
<accession>J5SLU9</accession>
<feature type="compositionally biased region" description="Basic and acidic residues" evidence="5">
    <location>
        <begin position="713"/>
        <end position="729"/>
    </location>
</feature>
<comment type="caution">
    <text evidence="9">The sequence shown here is derived from an EMBL/GenBank/DDBJ whole genome shotgun (WGS) entry which is preliminary data.</text>
</comment>
<dbReference type="SMART" id="SM00147">
    <property type="entry name" value="RasGEF"/>
    <property type="match status" value="1"/>
</dbReference>
<feature type="domain" description="N-terminal Ras-GEF" evidence="8">
    <location>
        <begin position="824"/>
        <end position="962"/>
    </location>
</feature>
<dbReference type="RefSeq" id="XP_014177280.1">
    <property type="nucleotide sequence ID" value="XM_014321805.1"/>
</dbReference>
<feature type="region of interest" description="Disordered" evidence="5">
    <location>
        <begin position="958"/>
        <end position="998"/>
    </location>
</feature>
<dbReference type="VEuPathDB" id="FungiDB:A1Q1_04998"/>
<dbReference type="InterPro" id="IPR001895">
    <property type="entry name" value="RASGEF_cat_dom"/>
</dbReference>
<protein>
    <submittedName>
        <fullName evidence="9">Guanyl nucleotide exchange factor, Sql2</fullName>
    </submittedName>
</protein>
<dbReference type="Pfam" id="PF25006">
    <property type="entry name" value="DUF7783"/>
    <property type="match status" value="1"/>
</dbReference>
<evidence type="ECO:0000256" key="4">
    <source>
        <dbReference type="PROSITE-ProRule" id="PRU00192"/>
    </source>
</evidence>
<dbReference type="KEGG" id="tasa:A1Q1_04998"/>
<evidence type="ECO:0000256" key="3">
    <source>
        <dbReference type="PROSITE-ProRule" id="PRU00168"/>
    </source>
</evidence>
<feature type="region of interest" description="Disordered" evidence="5">
    <location>
        <begin position="609"/>
        <end position="800"/>
    </location>
</feature>
<name>J5SLU9_TRIAS</name>
<feature type="region of interest" description="Disordered" evidence="5">
    <location>
        <begin position="69"/>
        <end position="113"/>
    </location>
</feature>
<evidence type="ECO:0000313" key="10">
    <source>
        <dbReference type="Proteomes" id="UP000002748"/>
    </source>
</evidence>
<evidence type="ECO:0000259" key="8">
    <source>
        <dbReference type="PROSITE" id="PS50212"/>
    </source>
</evidence>
<dbReference type="InterPro" id="IPR023578">
    <property type="entry name" value="Ras_GEF_dom_sf"/>
</dbReference>
<feature type="domain" description="Ras-GEF" evidence="7">
    <location>
        <begin position="1031"/>
        <end position="1268"/>
    </location>
</feature>
<feature type="region of interest" description="Disordered" evidence="5">
    <location>
        <begin position="246"/>
        <end position="389"/>
    </location>
</feature>
<dbReference type="InterPro" id="IPR056685">
    <property type="entry name" value="DUF7783"/>
</dbReference>
<dbReference type="InterPro" id="IPR000651">
    <property type="entry name" value="Ras-like_Gua-exchang_fac_N"/>
</dbReference>
<feature type="compositionally biased region" description="Polar residues" evidence="5">
    <location>
        <begin position="965"/>
        <end position="981"/>
    </location>
</feature>